<dbReference type="KEGG" id="cfr:116663347"/>
<keyword evidence="2" id="KW-0812">Transmembrane</keyword>
<reference evidence="4" key="1">
    <citation type="submission" date="2025-08" db="UniProtKB">
        <authorList>
            <consortium name="RefSeq"/>
        </authorList>
    </citation>
    <scope>IDENTIFICATION</scope>
    <source>
        <tissue evidence="4">Ear skin</tissue>
    </source>
</reference>
<proteinExistence type="predicted"/>
<keyword evidence="3" id="KW-1185">Reference proteome</keyword>
<keyword evidence="2" id="KW-1133">Transmembrane helix</keyword>
<keyword evidence="2" id="KW-0472">Membrane</keyword>
<dbReference type="AlphaFoldDB" id="A0A8B8SZB6"/>
<dbReference type="Proteomes" id="UP000694856">
    <property type="component" value="Chromosome 4"/>
</dbReference>
<accession>A0A8B8SZB6</accession>
<feature type="compositionally biased region" description="Basic residues" evidence="1">
    <location>
        <begin position="123"/>
        <end position="137"/>
    </location>
</feature>
<evidence type="ECO:0000313" key="3">
    <source>
        <dbReference type="Proteomes" id="UP000694856"/>
    </source>
</evidence>
<dbReference type="GeneID" id="116663347"/>
<evidence type="ECO:0000313" key="4">
    <source>
        <dbReference type="RefSeq" id="XP_032334977.1"/>
    </source>
</evidence>
<gene>
    <name evidence="4" type="primary">LOC116663347</name>
</gene>
<sequence length="291" mass="31937">MTTENREEGHNDSEPERNTPSGGRNALKRKRATGANPGPRAVRSRAGPAPGPPLPLGSLRPPKGHFVGQAAVSRQRLAALRLSRAKPALLAAASGGSGCSGGARSLREARRWPGGGRGASCPARRRRRRRRQRRRPGSQHGGGAGSGRARPEVVRGQVFDRVPRCSNLPPRRGLPRRRVVPAAAAAVCKAFGGGVCAQPRNRHRVCPPRLRFPRPALVQHLPGVLSCSGCVNGRKRHQCWCAMFLFFSFFLFLKAYFISFFYFGIAGKENQFKLRGISAFHFSFFFLTFFY</sequence>
<dbReference type="RefSeq" id="XP_032334977.1">
    <property type="nucleotide sequence ID" value="XM_032479086.1"/>
</dbReference>
<feature type="region of interest" description="Disordered" evidence="1">
    <location>
        <begin position="1"/>
        <end position="67"/>
    </location>
</feature>
<name>A0A8B8SZB6_CAMFR</name>
<evidence type="ECO:0000256" key="2">
    <source>
        <dbReference type="SAM" id="Phobius"/>
    </source>
</evidence>
<feature type="transmembrane region" description="Helical" evidence="2">
    <location>
        <begin position="242"/>
        <end position="265"/>
    </location>
</feature>
<feature type="compositionally biased region" description="Basic and acidic residues" evidence="1">
    <location>
        <begin position="1"/>
        <end position="17"/>
    </location>
</feature>
<organism evidence="3 4">
    <name type="scientific">Camelus ferus</name>
    <name type="common">Wild bactrian camel</name>
    <name type="synonym">Camelus bactrianus ferus</name>
    <dbReference type="NCBI Taxonomy" id="419612"/>
    <lineage>
        <taxon>Eukaryota</taxon>
        <taxon>Metazoa</taxon>
        <taxon>Chordata</taxon>
        <taxon>Craniata</taxon>
        <taxon>Vertebrata</taxon>
        <taxon>Euteleostomi</taxon>
        <taxon>Mammalia</taxon>
        <taxon>Eutheria</taxon>
        <taxon>Laurasiatheria</taxon>
        <taxon>Artiodactyla</taxon>
        <taxon>Tylopoda</taxon>
        <taxon>Camelidae</taxon>
        <taxon>Camelus</taxon>
    </lineage>
</organism>
<feature type="compositionally biased region" description="Low complexity" evidence="1">
    <location>
        <begin position="37"/>
        <end position="48"/>
    </location>
</feature>
<evidence type="ECO:0000256" key="1">
    <source>
        <dbReference type="SAM" id="MobiDB-lite"/>
    </source>
</evidence>
<protein>
    <submittedName>
        <fullName evidence="4">Uncharacterized protein LOC116663347</fullName>
    </submittedName>
</protein>
<feature type="region of interest" description="Disordered" evidence="1">
    <location>
        <begin position="90"/>
        <end position="153"/>
    </location>
</feature>